<dbReference type="OrthoDB" id="5978043at2759"/>
<organism evidence="2">
    <name type="scientific">Amphimedon queenslandica</name>
    <name type="common">Sponge</name>
    <dbReference type="NCBI Taxonomy" id="400682"/>
    <lineage>
        <taxon>Eukaryota</taxon>
        <taxon>Metazoa</taxon>
        <taxon>Porifera</taxon>
        <taxon>Demospongiae</taxon>
        <taxon>Heteroscleromorpha</taxon>
        <taxon>Haplosclerida</taxon>
        <taxon>Niphatidae</taxon>
        <taxon>Amphimedon</taxon>
    </lineage>
</organism>
<dbReference type="InParanoid" id="A0A1X7UVX3"/>
<dbReference type="AlphaFoldDB" id="A0A1X7UVX3"/>
<name>A0A1X7UVX3_AMPQE</name>
<accession>A0A1X7UVX3</accession>
<dbReference type="EnsemblMetazoa" id="Aqu2.1.31527_001">
    <property type="protein sequence ID" value="Aqu2.1.31527_001"/>
    <property type="gene ID" value="Aqu2.1.31527"/>
</dbReference>
<feature type="region of interest" description="Disordered" evidence="1">
    <location>
        <begin position="1"/>
        <end position="33"/>
    </location>
</feature>
<sequence>MELAAPDVSDRPESKSQHQMQTPVHNLQHKKESSHMLSKVECYRCDDHYATKCKFIEADCRLFGKKRHLARVCRSCKEKPQH</sequence>
<evidence type="ECO:0000256" key="1">
    <source>
        <dbReference type="SAM" id="MobiDB-lite"/>
    </source>
</evidence>
<evidence type="ECO:0000313" key="2">
    <source>
        <dbReference type="EnsemblMetazoa" id="Aqu2.1.31527_001"/>
    </source>
</evidence>
<reference evidence="2" key="1">
    <citation type="submission" date="2017-05" db="UniProtKB">
        <authorList>
            <consortium name="EnsemblMetazoa"/>
        </authorList>
    </citation>
    <scope>IDENTIFICATION</scope>
</reference>
<proteinExistence type="predicted"/>
<protein>
    <submittedName>
        <fullName evidence="2">Uncharacterized protein</fullName>
    </submittedName>
</protein>